<proteinExistence type="predicted"/>
<dbReference type="Proteomes" id="UP001620626">
    <property type="component" value="Unassembled WGS sequence"/>
</dbReference>
<evidence type="ECO:0000313" key="5">
    <source>
        <dbReference type="Proteomes" id="UP001620626"/>
    </source>
</evidence>
<dbReference type="InterPro" id="IPR044736">
    <property type="entry name" value="Gid1/RanBPM/SPLA_SPRY"/>
</dbReference>
<feature type="domain" description="B30.2/SPRY" evidence="3">
    <location>
        <begin position="166"/>
        <end position="356"/>
    </location>
</feature>
<comment type="caution">
    <text evidence="4">The sequence shown here is derived from an EMBL/GenBank/DDBJ whole genome shotgun (WGS) entry which is preliminary data.</text>
</comment>
<organism evidence="4 5">
    <name type="scientific">Heterodera trifolii</name>
    <dbReference type="NCBI Taxonomy" id="157864"/>
    <lineage>
        <taxon>Eukaryota</taxon>
        <taxon>Metazoa</taxon>
        <taxon>Ecdysozoa</taxon>
        <taxon>Nematoda</taxon>
        <taxon>Chromadorea</taxon>
        <taxon>Rhabditida</taxon>
        <taxon>Tylenchina</taxon>
        <taxon>Tylenchomorpha</taxon>
        <taxon>Tylenchoidea</taxon>
        <taxon>Heteroderidae</taxon>
        <taxon>Heteroderinae</taxon>
        <taxon>Heterodera</taxon>
    </lineage>
</organism>
<evidence type="ECO:0000313" key="4">
    <source>
        <dbReference type="EMBL" id="KAL3117397.1"/>
    </source>
</evidence>
<feature type="region of interest" description="Disordered" evidence="2">
    <location>
        <begin position="48"/>
        <end position="77"/>
    </location>
</feature>
<feature type="region of interest" description="Disordered" evidence="2">
    <location>
        <begin position="1"/>
        <end position="34"/>
    </location>
</feature>
<dbReference type="PROSITE" id="PS50188">
    <property type="entry name" value="B302_SPRY"/>
    <property type="match status" value="1"/>
</dbReference>
<accession>A0ABD2LQ73</accession>
<dbReference type="Pfam" id="PF00622">
    <property type="entry name" value="SPRY"/>
    <property type="match status" value="1"/>
</dbReference>
<evidence type="ECO:0000256" key="1">
    <source>
        <dbReference type="SAM" id="Coils"/>
    </source>
</evidence>
<dbReference type="InterPro" id="IPR003877">
    <property type="entry name" value="SPRY_dom"/>
</dbReference>
<dbReference type="SMART" id="SM00449">
    <property type="entry name" value="SPRY"/>
    <property type="match status" value="1"/>
</dbReference>
<evidence type="ECO:0000256" key="2">
    <source>
        <dbReference type="SAM" id="MobiDB-lite"/>
    </source>
</evidence>
<dbReference type="AlphaFoldDB" id="A0ABD2LQ73"/>
<dbReference type="InterPro" id="IPR001870">
    <property type="entry name" value="B30.2/SPRY"/>
</dbReference>
<evidence type="ECO:0000259" key="3">
    <source>
        <dbReference type="PROSITE" id="PS50188"/>
    </source>
</evidence>
<dbReference type="EMBL" id="JBICBT010000324">
    <property type="protein sequence ID" value="KAL3117397.1"/>
    <property type="molecule type" value="Genomic_DNA"/>
</dbReference>
<sequence>MSISNDSTNDDFTPAAATDQQQQGSEEINPRAKKEQILSMIGDAFSLDDCGQKEENAEQIGDEKLREEAKSKQEDNEGILKSEKLEMELRVAKQMCAFIKMEHEEKALQAELKQQRLIEENIELKVKIYRIEKEKEKEQMEKDVNANQCKEFLERIVELEKQQKQQKEEIESKVSVTQLTELNLRQNCWDVKFCHNELEITGDDCLTVVSKQQQKGWRTVFAEQPIPSEGHSSGIFYFEIGVEHMQNGGNLMIGFAAKQRPFMSVLSRAGTYAHKNSDNFYINGFALYGSYSRFTIEDIVGCGINLATQQIIFTKNGYYLDASNSLVSSLTVPLFPFVSLFGSGDKIMANFGPTFLIPTN</sequence>
<gene>
    <name evidence="4" type="ORF">niasHT_000148</name>
</gene>
<dbReference type="CDD" id="cd12885">
    <property type="entry name" value="SPRY_RanBP_like"/>
    <property type="match status" value="1"/>
</dbReference>
<protein>
    <recommendedName>
        <fullName evidence="3">B30.2/SPRY domain-containing protein</fullName>
    </recommendedName>
</protein>
<keyword evidence="5" id="KW-1185">Reference proteome</keyword>
<feature type="compositionally biased region" description="Polar residues" evidence="2">
    <location>
        <begin position="1"/>
        <end position="11"/>
    </location>
</feature>
<feature type="coiled-coil region" evidence="1">
    <location>
        <begin position="100"/>
        <end position="176"/>
    </location>
</feature>
<feature type="compositionally biased region" description="Basic and acidic residues" evidence="2">
    <location>
        <begin position="50"/>
        <end position="77"/>
    </location>
</feature>
<dbReference type="SUPFAM" id="SSF49899">
    <property type="entry name" value="Concanavalin A-like lectins/glucanases"/>
    <property type="match status" value="1"/>
</dbReference>
<name>A0ABD2LQ73_9BILA</name>
<reference evidence="4 5" key="1">
    <citation type="submission" date="2024-10" db="EMBL/GenBank/DDBJ databases">
        <authorList>
            <person name="Kim D."/>
        </authorList>
    </citation>
    <scope>NUCLEOTIDE SEQUENCE [LARGE SCALE GENOMIC DNA]</scope>
    <source>
        <strain evidence="4">BH-2024</strain>
    </source>
</reference>
<keyword evidence="1" id="KW-0175">Coiled coil</keyword>
<dbReference type="InterPro" id="IPR013320">
    <property type="entry name" value="ConA-like_dom_sf"/>
</dbReference>
<dbReference type="InterPro" id="IPR043136">
    <property type="entry name" value="B30.2/SPRY_sf"/>
</dbReference>
<dbReference type="Gene3D" id="2.60.120.920">
    <property type="match status" value="1"/>
</dbReference>